<evidence type="ECO:0000256" key="2">
    <source>
        <dbReference type="SAM" id="Phobius"/>
    </source>
</evidence>
<dbReference type="Pfam" id="PF06912">
    <property type="entry name" value="DUF1275"/>
    <property type="match status" value="1"/>
</dbReference>
<accession>A0A439DGJ2</accession>
<dbReference type="STRING" id="363999.A0A439DGJ2"/>
<keyword evidence="2" id="KW-0472">Membrane</keyword>
<keyword evidence="2" id="KW-0812">Transmembrane</keyword>
<feature type="transmembrane region" description="Helical" evidence="2">
    <location>
        <begin position="164"/>
        <end position="181"/>
    </location>
</feature>
<dbReference type="Proteomes" id="UP000286045">
    <property type="component" value="Unassembled WGS sequence"/>
</dbReference>
<keyword evidence="2" id="KW-1133">Transmembrane helix</keyword>
<dbReference type="PANTHER" id="PTHR37488:SF2">
    <property type="entry name" value="DUF1275 DOMAIN-CONTAINING PROTEIN"/>
    <property type="match status" value="1"/>
</dbReference>
<organism evidence="3 4">
    <name type="scientific">Xylaria grammica</name>
    <dbReference type="NCBI Taxonomy" id="363999"/>
    <lineage>
        <taxon>Eukaryota</taxon>
        <taxon>Fungi</taxon>
        <taxon>Dikarya</taxon>
        <taxon>Ascomycota</taxon>
        <taxon>Pezizomycotina</taxon>
        <taxon>Sordariomycetes</taxon>
        <taxon>Xylariomycetidae</taxon>
        <taxon>Xylariales</taxon>
        <taxon>Xylariaceae</taxon>
        <taxon>Xylaria</taxon>
    </lineage>
</organism>
<dbReference type="EMBL" id="RYZI01000025">
    <property type="protein sequence ID" value="RWA13513.1"/>
    <property type="molecule type" value="Genomic_DNA"/>
</dbReference>
<sequence>MSEKPSAIADPPARKPEGDISSTNCESPECRSITSRAWRHMVEVLRPSGFVEFELILLTFCTGIQDAISFPDYHCFASNQTGNTVFLVVALVLPWLDGDNFYVPNVGAALGFFLLGGWVTGQVGRIIGPCMRLWLVCCNLIQTILVFAAAALQFRYGVVSQGPMAVMVVGLLAFASGSQVVQSRSMKMTEISTAMATAAWVDLIIDPKLFHTQNRPRTRRVMFLLALAGGSLLGAGIYRAAGSAVAILISAAGKLVVTIMYLFNGAEKPRKTDTEANR</sequence>
<protein>
    <recommendedName>
        <fullName evidence="5">DUF1275 domain protein</fullName>
    </recommendedName>
</protein>
<feature type="transmembrane region" description="Helical" evidence="2">
    <location>
        <begin position="221"/>
        <end position="238"/>
    </location>
</feature>
<dbReference type="AlphaFoldDB" id="A0A439DGJ2"/>
<feature type="region of interest" description="Disordered" evidence="1">
    <location>
        <begin position="1"/>
        <end position="27"/>
    </location>
</feature>
<dbReference type="InterPro" id="IPR010699">
    <property type="entry name" value="DUF1275"/>
</dbReference>
<evidence type="ECO:0000313" key="3">
    <source>
        <dbReference type="EMBL" id="RWA13513.1"/>
    </source>
</evidence>
<comment type="caution">
    <text evidence="3">The sequence shown here is derived from an EMBL/GenBank/DDBJ whole genome shotgun (WGS) entry which is preliminary data.</text>
</comment>
<feature type="transmembrane region" description="Helical" evidence="2">
    <location>
        <begin position="101"/>
        <end position="121"/>
    </location>
</feature>
<evidence type="ECO:0000256" key="1">
    <source>
        <dbReference type="SAM" id="MobiDB-lite"/>
    </source>
</evidence>
<dbReference type="PANTHER" id="PTHR37488">
    <property type="entry name" value="DUF1275 DOMAIN-CONTAINING PROTEIN"/>
    <property type="match status" value="1"/>
</dbReference>
<evidence type="ECO:0008006" key="5">
    <source>
        <dbReference type="Google" id="ProtNLM"/>
    </source>
</evidence>
<reference evidence="3 4" key="1">
    <citation type="submission" date="2018-12" db="EMBL/GenBank/DDBJ databases">
        <title>Draft genome sequence of Xylaria grammica IHI A82.</title>
        <authorList>
            <person name="Buettner E."/>
            <person name="Kellner H."/>
        </authorList>
    </citation>
    <scope>NUCLEOTIDE SEQUENCE [LARGE SCALE GENOMIC DNA]</scope>
    <source>
        <strain evidence="3 4">IHI A82</strain>
    </source>
</reference>
<gene>
    <name evidence="3" type="ORF">EKO27_g1589</name>
</gene>
<feature type="transmembrane region" description="Helical" evidence="2">
    <location>
        <begin position="244"/>
        <end position="263"/>
    </location>
</feature>
<feature type="transmembrane region" description="Helical" evidence="2">
    <location>
        <begin position="133"/>
        <end position="152"/>
    </location>
</feature>
<proteinExistence type="predicted"/>
<name>A0A439DGJ2_9PEZI</name>
<keyword evidence="4" id="KW-1185">Reference proteome</keyword>
<evidence type="ECO:0000313" key="4">
    <source>
        <dbReference type="Proteomes" id="UP000286045"/>
    </source>
</evidence>